<evidence type="ECO:0000256" key="3">
    <source>
        <dbReference type="PIRSR" id="PIRSR000097-3"/>
    </source>
</evidence>
<dbReference type="FunFam" id="3.20.20.100:FF:000029">
    <property type="entry name" value="Aldo-keto reductase"/>
    <property type="match status" value="1"/>
</dbReference>
<dbReference type="WBParaSite" id="NBR_0000160501-mRNA-1">
    <property type="protein sequence ID" value="NBR_0000160501-mRNA-1"/>
    <property type="gene ID" value="NBR_0000160501"/>
</dbReference>
<organism evidence="7">
    <name type="scientific">Nippostrongylus brasiliensis</name>
    <name type="common">Rat hookworm</name>
    <dbReference type="NCBI Taxonomy" id="27835"/>
    <lineage>
        <taxon>Eukaryota</taxon>
        <taxon>Metazoa</taxon>
        <taxon>Ecdysozoa</taxon>
        <taxon>Nematoda</taxon>
        <taxon>Chromadorea</taxon>
        <taxon>Rhabditida</taxon>
        <taxon>Rhabditina</taxon>
        <taxon>Rhabditomorpha</taxon>
        <taxon>Strongyloidea</taxon>
        <taxon>Heligmosomidae</taxon>
        <taxon>Nippostrongylus</taxon>
    </lineage>
</organism>
<feature type="active site" description="Proton donor" evidence="1">
    <location>
        <position position="39"/>
    </location>
</feature>
<dbReference type="Proteomes" id="UP000271162">
    <property type="component" value="Unassembled WGS sequence"/>
</dbReference>
<evidence type="ECO:0000313" key="6">
    <source>
        <dbReference type="Proteomes" id="UP000271162"/>
    </source>
</evidence>
<dbReference type="EMBL" id="UYSL01001363">
    <property type="protein sequence ID" value="VDL65146.1"/>
    <property type="molecule type" value="Genomic_DNA"/>
</dbReference>
<dbReference type="InterPro" id="IPR020471">
    <property type="entry name" value="AKR"/>
</dbReference>
<dbReference type="SUPFAM" id="SSF51430">
    <property type="entry name" value="NAD(P)-linked oxidoreductase"/>
    <property type="match status" value="1"/>
</dbReference>
<accession>A0A0N4XGF3</accession>
<dbReference type="PANTHER" id="PTHR11732">
    <property type="entry name" value="ALDO/KETO REDUCTASE"/>
    <property type="match status" value="1"/>
</dbReference>
<dbReference type="PROSITE" id="PS00063">
    <property type="entry name" value="ALDOKETO_REDUCTASE_3"/>
    <property type="match status" value="1"/>
</dbReference>
<dbReference type="STRING" id="27835.A0A0N4XGF3"/>
<sequence length="321" mass="36471">MIVRHVAEFMIGDVEFAKDEQELTVSLRTALDNDTAFLYQNEAIIGKVLNENLSSGKLKREELFITTKLPFTGHDPEDVEKCVNKQLEALQLDYIDLYLMHSPCPYERNPDSFVPKVIDGAFVPVMIEHIDTWRAMEKLHAAGKLKALGVSNFNAEQVELLYHQAHVKPVNIQVECHLYLPQFELQELCKKLNISFTAYAPLGSPGRKVSRPDGVWPEGDPMTDSLVKQIAAKHDKTPAQILLRHLTQRGISAIPKSINPDRIVENISIFNFKLTPEEVEQLNSVPTRIRLFMFDFAVGHPYFPHEDIEQAIAPKTALRLH</sequence>
<evidence type="ECO:0000313" key="7">
    <source>
        <dbReference type="WBParaSite" id="NBR_0000160501-mRNA-1"/>
    </source>
</evidence>
<dbReference type="InterPro" id="IPR036812">
    <property type="entry name" value="NAD(P)_OxRdtase_dom_sf"/>
</dbReference>
<dbReference type="OMA" id="RYNYPFR"/>
<gene>
    <name evidence="5" type="ORF">NBR_LOCUS1606</name>
</gene>
<reference evidence="5 6" key="2">
    <citation type="submission" date="2018-11" db="EMBL/GenBank/DDBJ databases">
        <authorList>
            <consortium name="Pathogen Informatics"/>
        </authorList>
    </citation>
    <scope>NUCLEOTIDE SEQUENCE [LARGE SCALE GENOMIC DNA]</scope>
</reference>
<reference evidence="7" key="1">
    <citation type="submission" date="2017-02" db="UniProtKB">
        <authorList>
            <consortium name="WormBaseParasite"/>
        </authorList>
    </citation>
    <scope>IDENTIFICATION</scope>
</reference>
<dbReference type="PIRSF" id="PIRSF000097">
    <property type="entry name" value="AKR"/>
    <property type="match status" value="1"/>
</dbReference>
<feature type="domain" description="NADP-dependent oxidoreductase" evidence="4">
    <location>
        <begin position="34"/>
        <end position="285"/>
    </location>
</feature>
<dbReference type="InterPro" id="IPR023210">
    <property type="entry name" value="NADP_OxRdtase_dom"/>
</dbReference>
<dbReference type="Gene3D" id="3.20.20.100">
    <property type="entry name" value="NADP-dependent oxidoreductase domain"/>
    <property type="match status" value="1"/>
</dbReference>
<proteinExistence type="predicted"/>
<evidence type="ECO:0000256" key="2">
    <source>
        <dbReference type="PIRSR" id="PIRSR000097-2"/>
    </source>
</evidence>
<dbReference type="InterPro" id="IPR018170">
    <property type="entry name" value="Aldo/ket_reductase_CS"/>
</dbReference>
<protein>
    <submittedName>
        <fullName evidence="7">Aldo_ket_red domain-containing protein</fullName>
    </submittedName>
</protein>
<feature type="binding site" evidence="2">
    <location>
        <position position="101"/>
    </location>
    <ligand>
        <name>substrate</name>
    </ligand>
</feature>
<feature type="site" description="Lowers pKa of active site Tyr" evidence="3">
    <location>
        <position position="68"/>
    </location>
</feature>
<evidence type="ECO:0000313" key="5">
    <source>
        <dbReference type="EMBL" id="VDL65146.1"/>
    </source>
</evidence>
<evidence type="ECO:0000256" key="1">
    <source>
        <dbReference type="PIRSR" id="PIRSR000097-1"/>
    </source>
</evidence>
<keyword evidence="6" id="KW-1185">Reference proteome</keyword>
<dbReference type="GO" id="GO:0016491">
    <property type="term" value="F:oxidoreductase activity"/>
    <property type="evidence" value="ECO:0007669"/>
    <property type="project" value="InterPro"/>
</dbReference>
<evidence type="ECO:0000259" key="4">
    <source>
        <dbReference type="Pfam" id="PF00248"/>
    </source>
</evidence>
<name>A0A0N4XGF3_NIPBR</name>
<dbReference type="PRINTS" id="PR00069">
    <property type="entry name" value="ALDKETRDTASE"/>
</dbReference>
<dbReference type="Pfam" id="PF00248">
    <property type="entry name" value="Aldo_ket_red"/>
    <property type="match status" value="1"/>
</dbReference>
<dbReference type="AlphaFoldDB" id="A0A0N4XGF3"/>